<proteinExistence type="predicted"/>
<feature type="domain" description="Type 4 fimbrial biogenesis protein PilX N-terminal" evidence="2">
    <location>
        <begin position="16"/>
        <end position="66"/>
    </location>
</feature>
<organism evidence="3 4">
    <name type="scientific">Thiopseudomonas alkaliphila</name>
    <dbReference type="NCBI Taxonomy" id="1697053"/>
    <lineage>
        <taxon>Bacteria</taxon>
        <taxon>Pseudomonadati</taxon>
        <taxon>Pseudomonadota</taxon>
        <taxon>Gammaproteobacteria</taxon>
        <taxon>Pseudomonadales</taxon>
        <taxon>Pseudomonadaceae</taxon>
        <taxon>Thiopseudomonas</taxon>
    </lineage>
</organism>
<evidence type="ECO:0000313" key="4">
    <source>
        <dbReference type="Proteomes" id="UP001173465"/>
    </source>
</evidence>
<evidence type="ECO:0000313" key="3">
    <source>
        <dbReference type="EMBL" id="MDM1695927.1"/>
    </source>
</evidence>
<keyword evidence="1" id="KW-1133">Transmembrane helix</keyword>
<keyword evidence="1" id="KW-0812">Transmembrane</keyword>
<protein>
    <recommendedName>
        <fullName evidence="2">Type 4 fimbrial biogenesis protein PilX N-terminal domain-containing protein</fullName>
    </recommendedName>
</protein>
<dbReference type="EMBL" id="JACANB010000002">
    <property type="protein sequence ID" value="MDM1695927.1"/>
    <property type="molecule type" value="Genomic_DNA"/>
</dbReference>
<dbReference type="InterPro" id="IPR025746">
    <property type="entry name" value="PilX_N_dom"/>
</dbReference>
<name>A0AAW7DQG9_9GAMM</name>
<feature type="transmembrane region" description="Helical" evidence="1">
    <location>
        <begin position="20"/>
        <end position="38"/>
    </location>
</feature>
<sequence>MKFTNTNRVKGPSGQQGAALIIALIVMALVSVMGLSALRSSMLSGRVATGVQADAMTFEAAETALAVTYASIDAMSENQQFSSLTDGIEFCVTANGSASEGGCGGDAWMDRRSLLRAGSTSFFNGYTPRDGFGIGQTGTSAIFVDYNVTTLAESEMPQLELENFHLQESMKTGLLPMSEIN</sequence>
<reference evidence="3" key="2">
    <citation type="journal article" date="2022" name="Sci. Total Environ.">
        <title>Prevalence, transmission, and molecular epidemiology of tet(X)-positive bacteria among humans, animals, and environmental niches in China: An epidemiological, and genomic-based study.</title>
        <authorList>
            <person name="Dong N."/>
            <person name="Zeng Y."/>
            <person name="Cai C."/>
            <person name="Sun C."/>
            <person name="Lu J."/>
            <person name="Liu C."/>
            <person name="Zhou H."/>
            <person name="Sun Q."/>
            <person name="Shu L."/>
            <person name="Wang H."/>
            <person name="Wang Y."/>
            <person name="Wang S."/>
            <person name="Wu C."/>
            <person name="Chan E.W."/>
            <person name="Chen G."/>
            <person name="Shen Z."/>
            <person name="Chen S."/>
            <person name="Zhang R."/>
        </authorList>
    </citation>
    <scope>NUCLEOTIDE SEQUENCE</scope>
    <source>
        <strain evidence="3">DF46-2-2</strain>
    </source>
</reference>
<comment type="caution">
    <text evidence="3">The sequence shown here is derived from an EMBL/GenBank/DDBJ whole genome shotgun (WGS) entry which is preliminary data.</text>
</comment>
<dbReference type="Proteomes" id="UP001173465">
    <property type="component" value="Unassembled WGS sequence"/>
</dbReference>
<evidence type="ECO:0000259" key="2">
    <source>
        <dbReference type="Pfam" id="PF14341"/>
    </source>
</evidence>
<evidence type="ECO:0000256" key="1">
    <source>
        <dbReference type="SAM" id="Phobius"/>
    </source>
</evidence>
<dbReference type="AlphaFoldDB" id="A0AAW7DQG9"/>
<accession>A0AAW7DQG9</accession>
<dbReference type="Pfam" id="PF14341">
    <property type="entry name" value="PilX_N"/>
    <property type="match status" value="1"/>
</dbReference>
<gene>
    <name evidence="3" type="ORF">HX099_04500</name>
</gene>
<reference evidence="3" key="1">
    <citation type="submission" date="2020-06" db="EMBL/GenBank/DDBJ databases">
        <authorList>
            <person name="Dong N."/>
        </authorList>
    </citation>
    <scope>NUCLEOTIDE SEQUENCE</scope>
    <source>
        <strain evidence="3">DF46-2-2</strain>
    </source>
</reference>
<keyword evidence="1" id="KW-0472">Membrane</keyword>